<feature type="compositionally biased region" description="Acidic residues" evidence="1">
    <location>
        <begin position="266"/>
        <end position="275"/>
    </location>
</feature>
<dbReference type="OrthoDB" id="1751168at2759"/>
<feature type="region of interest" description="Disordered" evidence="1">
    <location>
        <begin position="592"/>
        <end position="618"/>
    </location>
</feature>
<gene>
    <name evidence="2" type="ORF">F511_33846</name>
</gene>
<dbReference type="EMBL" id="KV005728">
    <property type="protein sequence ID" value="KZV33587.1"/>
    <property type="molecule type" value="Genomic_DNA"/>
</dbReference>
<keyword evidence="3" id="KW-1185">Reference proteome</keyword>
<evidence type="ECO:0008006" key="4">
    <source>
        <dbReference type="Google" id="ProtNLM"/>
    </source>
</evidence>
<dbReference type="Proteomes" id="UP000250235">
    <property type="component" value="Unassembled WGS sequence"/>
</dbReference>
<sequence>MASSLFVNTLQVDFTSVLTMEHAGMVRMFKTLEDTGLRGFLEGTTPIFESAVVEFFLNARVIAGTIVSTVFGQKLVVTEEIFSETFKLPTEGMQNFSGIPNETIAEMRTKFSDSTVPFQSSWHDILAKSLCAKAGSFDKVTCEKFEVMVAISAGLSVNWGRILFQRLLAMVQNPRKQSQGFTVQINILMELLRQHTPSGWPSTTQPDPISALTTAPEEFPDEQILQRGGVDNFADNLDLYDQTAQDEPSNQIINVDHPHQIVPTEGEGDNADDEQWDHGSQDPTTLDINLSEEGKGKVNLDDDLNNDARTEHERQPEPDYIADASESRLHDSIPIIPVTHEGNVVYQHTANSPQKPDDVVQIQVAQEGGNPEMVEDYCTWLIMTAREKLLETELEKLYLEHLANFKTNVVSAHRDFECIRRLHQELRLIAAAHRHHGGLVGLQFTTLECDFLPKFSPALEIYNLTALNTEAIPRAEQDVSPHQDPDFSNLQLVATAPQESSTLQLLHTANQSLNSISTHVSSLDQSYVRLRDDTNITRHHTTKLRDELKSTAEGFDIRIDVLERTLTQRMVDELAVVKSQLAVIVEDLKESSAAKKGEGGSSSRTSGRGRGGSSSQGFWHHQKGGNCWDINSRSLVMKYLKRKRTRKRDHSKVSRTGQDLSSSTEKSARSVEVKVKPARRYISNKLNDVKRKKPARLSEPAGY</sequence>
<feature type="region of interest" description="Disordered" evidence="1">
    <location>
        <begin position="642"/>
        <end position="703"/>
    </location>
</feature>
<proteinExistence type="predicted"/>
<evidence type="ECO:0000313" key="2">
    <source>
        <dbReference type="EMBL" id="KZV33587.1"/>
    </source>
</evidence>
<feature type="compositionally biased region" description="Basic and acidic residues" evidence="1">
    <location>
        <begin position="292"/>
        <end position="317"/>
    </location>
</feature>
<accession>A0A2Z7BHR3</accession>
<organism evidence="2 3">
    <name type="scientific">Dorcoceras hygrometricum</name>
    <dbReference type="NCBI Taxonomy" id="472368"/>
    <lineage>
        <taxon>Eukaryota</taxon>
        <taxon>Viridiplantae</taxon>
        <taxon>Streptophyta</taxon>
        <taxon>Embryophyta</taxon>
        <taxon>Tracheophyta</taxon>
        <taxon>Spermatophyta</taxon>
        <taxon>Magnoliopsida</taxon>
        <taxon>eudicotyledons</taxon>
        <taxon>Gunneridae</taxon>
        <taxon>Pentapetalae</taxon>
        <taxon>asterids</taxon>
        <taxon>lamiids</taxon>
        <taxon>Lamiales</taxon>
        <taxon>Gesneriaceae</taxon>
        <taxon>Didymocarpoideae</taxon>
        <taxon>Trichosporeae</taxon>
        <taxon>Loxocarpinae</taxon>
        <taxon>Dorcoceras</taxon>
    </lineage>
</organism>
<name>A0A2Z7BHR3_9LAMI</name>
<feature type="compositionally biased region" description="Polar residues" evidence="1">
    <location>
        <begin position="654"/>
        <end position="665"/>
    </location>
</feature>
<reference evidence="2 3" key="1">
    <citation type="journal article" date="2015" name="Proc. Natl. Acad. Sci. U.S.A.">
        <title>The resurrection genome of Boea hygrometrica: A blueprint for survival of dehydration.</title>
        <authorList>
            <person name="Xiao L."/>
            <person name="Yang G."/>
            <person name="Zhang L."/>
            <person name="Yang X."/>
            <person name="Zhao S."/>
            <person name="Ji Z."/>
            <person name="Zhou Q."/>
            <person name="Hu M."/>
            <person name="Wang Y."/>
            <person name="Chen M."/>
            <person name="Xu Y."/>
            <person name="Jin H."/>
            <person name="Xiao X."/>
            <person name="Hu G."/>
            <person name="Bao F."/>
            <person name="Hu Y."/>
            <person name="Wan P."/>
            <person name="Li L."/>
            <person name="Deng X."/>
            <person name="Kuang T."/>
            <person name="Xiang C."/>
            <person name="Zhu J.K."/>
            <person name="Oliver M.J."/>
            <person name="He Y."/>
        </authorList>
    </citation>
    <scope>NUCLEOTIDE SEQUENCE [LARGE SCALE GENOMIC DNA]</scope>
    <source>
        <strain evidence="3">cv. XS01</strain>
    </source>
</reference>
<feature type="compositionally biased region" description="Basic and acidic residues" evidence="1">
    <location>
        <begin position="666"/>
        <end position="675"/>
    </location>
</feature>
<evidence type="ECO:0000313" key="3">
    <source>
        <dbReference type="Proteomes" id="UP000250235"/>
    </source>
</evidence>
<feature type="region of interest" description="Disordered" evidence="1">
    <location>
        <begin position="260"/>
        <end position="323"/>
    </location>
</feature>
<evidence type="ECO:0000256" key="1">
    <source>
        <dbReference type="SAM" id="MobiDB-lite"/>
    </source>
</evidence>
<protein>
    <recommendedName>
        <fullName evidence="4">Dystroglycan-like</fullName>
    </recommendedName>
</protein>
<dbReference type="AlphaFoldDB" id="A0A2Z7BHR3"/>